<accession>A0A8H3QF99</accession>
<protein>
    <submittedName>
        <fullName evidence="1">Dynamin, putative</fullName>
    </submittedName>
</protein>
<gene>
    <name evidence="1" type="ORF">RCL2_000449200</name>
</gene>
<dbReference type="EMBL" id="BLAL01000028">
    <property type="protein sequence ID" value="GES77106.1"/>
    <property type="molecule type" value="Genomic_DNA"/>
</dbReference>
<dbReference type="OrthoDB" id="415706at2759"/>
<dbReference type="Proteomes" id="UP000615446">
    <property type="component" value="Unassembled WGS sequence"/>
</dbReference>
<evidence type="ECO:0000313" key="2">
    <source>
        <dbReference type="Proteomes" id="UP000615446"/>
    </source>
</evidence>
<comment type="caution">
    <text evidence="1">The sequence shown here is derived from an EMBL/GenBank/DDBJ whole genome shotgun (WGS) entry which is preliminary data.</text>
</comment>
<name>A0A8H3QF99_9GLOM</name>
<sequence length="189" mass="21822">MIPSEEPSRKISLRYIEDKNRKLITPREFEFANITDLDEEEIGAKLREAVKRNDNFCSYISSNNSDIATQCAYRLARETDPSGRRIVGVLTKMDCFVDYPSDGEKHLELATFVKGQGEHNLVNGYYVIRNPSGVRSEILEDPEELEKTTIRALIQHRVWRDVPSNRFCLQNLTINLSELQREAQERSSI</sequence>
<dbReference type="Gene3D" id="3.40.50.300">
    <property type="entry name" value="P-loop containing nucleotide triphosphate hydrolases"/>
    <property type="match status" value="1"/>
</dbReference>
<dbReference type="AlphaFoldDB" id="A0A8H3QF99"/>
<dbReference type="SUPFAM" id="SSF52540">
    <property type="entry name" value="P-loop containing nucleoside triphosphate hydrolases"/>
    <property type="match status" value="1"/>
</dbReference>
<dbReference type="InterPro" id="IPR022812">
    <property type="entry name" value="Dynamin"/>
</dbReference>
<organism evidence="1 2">
    <name type="scientific">Rhizophagus clarus</name>
    <dbReference type="NCBI Taxonomy" id="94130"/>
    <lineage>
        <taxon>Eukaryota</taxon>
        <taxon>Fungi</taxon>
        <taxon>Fungi incertae sedis</taxon>
        <taxon>Mucoromycota</taxon>
        <taxon>Glomeromycotina</taxon>
        <taxon>Glomeromycetes</taxon>
        <taxon>Glomerales</taxon>
        <taxon>Glomeraceae</taxon>
        <taxon>Rhizophagus</taxon>
    </lineage>
</organism>
<reference evidence="1" key="1">
    <citation type="submission" date="2019-10" db="EMBL/GenBank/DDBJ databases">
        <title>Conservation and host-specific expression of non-tandemly repeated heterogenous ribosome RNA gene in arbuscular mycorrhizal fungi.</title>
        <authorList>
            <person name="Maeda T."/>
            <person name="Kobayashi Y."/>
            <person name="Nakagawa T."/>
            <person name="Ezawa T."/>
            <person name="Yamaguchi K."/>
            <person name="Bino T."/>
            <person name="Nishimoto Y."/>
            <person name="Shigenobu S."/>
            <person name="Kawaguchi M."/>
        </authorList>
    </citation>
    <scope>NUCLEOTIDE SEQUENCE</scope>
    <source>
        <strain evidence="1">HR1</strain>
    </source>
</reference>
<evidence type="ECO:0000313" key="1">
    <source>
        <dbReference type="EMBL" id="GES77106.1"/>
    </source>
</evidence>
<dbReference type="PRINTS" id="PR00195">
    <property type="entry name" value="DYNAMIN"/>
</dbReference>
<proteinExistence type="predicted"/>
<dbReference type="InterPro" id="IPR027417">
    <property type="entry name" value="P-loop_NTPase"/>
</dbReference>